<evidence type="ECO:0000256" key="2">
    <source>
        <dbReference type="ARBA" id="ARBA00023015"/>
    </source>
</evidence>
<evidence type="ECO:0000256" key="3">
    <source>
        <dbReference type="ARBA" id="ARBA00023125"/>
    </source>
</evidence>
<sequence length="306" mass="32317">MDLKQLEYFVRVAELGSFTRAAHALGVAQPALSRQIRQLEVELRHNLLLRNGRGAVPTEAGKVLLAHGRGILHQVARAREELGRVRGALAGRVAIGLPPSLARLLAVPLTRAFRTALPQATLSISEGLSAAMLDQLAQGHLDLALVYNPVPAADFAFAPLFDETLVLVAQQTGASATAPIRLADVAQQPLLIPSRPNAIRMQVESAMAAIGVRPTIALEIDGVAAILELVADGMGCAVLSPHAVAQASQPQRLLTRPIVEPALRPRVTLASSARRPATLTQQAAAEVIRDLCAQRFGPPGAFDAPA</sequence>
<dbReference type="GO" id="GO:0003677">
    <property type="term" value="F:DNA binding"/>
    <property type="evidence" value="ECO:0007669"/>
    <property type="project" value="UniProtKB-KW"/>
</dbReference>
<evidence type="ECO:0000313" key="8">
    <source>
        <dbReference type="Proteomes" id="UP000318542"/>
    </source>
</evidence>
<dbReference type="Gene3D" id="3.40.190.290">
    <property type="match status" value="1"/>
</dbReference>
<name>A0A554X5P2_9BURK</name>
<dbReference type="PROSITE" id="PS50931">
    <property type="entry name" value="HTH_LYSR"/>
    <property type="match status" value="1"/>
</dbReference>
<keyword evidence="5" id="KW-0804">Transcription</keyword>
<dbReference type="GO" id="GO:2000142">
    <property type="term" value="P:regulation of DNA-templated transcription initiation"/>
    <property type="evidence" value="ECO:0007669"/>
    <property type="project" value="TreeGrafter"/>
</dbReference>
<dbReference type="RefSeq" id="WP_143900877.1">
    <property type="nucleotide sequence ID" value="NZ_VJOL01000007.1"/>
</dbReference>
<dbReference type="InterPro" id="IPR036390">
    <property type="entry name" value="WH_DNA-bd_sf"/>
</dbReference>
<keyword evidence="2" id="KW-0805">Transcription regulation</keyword>
<dbReference type="Gene3D" id="1.10.10.10">
    <property type="entry name" value="Winged helix-like DNA-binding domain superfamily/Winged helix DNA-binding domain"/>
    <property type="match status" value="1"/>
</dbReference>
<comment type="caution">
    <text evidence="7">The sequence shown here is derived from an EMBL/GenBank/DDBJ whole genome shotgun (WGS) entry which is preliminary data.</text>
</comment>
<dbReference type="InterPro" id="IPR000847">
    <property type="entry name" value="LysR_HTH_N"/>
</dbReference>
<reference evidence="7 8" key="1">
    <citation type="submission" date="2019-07" db="EMBL/GenBank/DDBJ databases">
        <title>Tepidimonas thermarum AA-1 draft genome.</title>
        <authorList>
            <person name="Da Costa M.S."/>
            <person name="Froufe H.J.C."/>
            <person name="Egas C."/>
            <person name="Albuquerque L."/>
        </authorList>
    </citation>
    <scope>NUCLEOTIDE SEQUENCE [LARGE SCALE GENOMIC DNA]</scope>
    <source>
        <strain evidence="7 8">AA-1</strain>
    </source>
</reference>
<dbReference type="FunFam" id="1.10.10.10:FF:000001">
    <property type="entry name" value="LysR family transcriptional regulator"/>
    <property type="match status" value="1"/>
</dbReference>
<dbReference type="AlphaFoldDB" id="A0A554X5P2"/>
<dbReference type="EMBL" id="VJOL01000007">
    <property type="protein sequence ID" value="TSE31148.1"/>
    <property type="molecule type" value="Genomic_DNA"/>
</dbReference>
<keyword evidence="4" id="KW-0010">Activator</keyword>
<dbReference type="InterPro" id="IPR005119">
    <property type="entry name" value="LysR_subst-bd"/>
</dbReference>
<dbReference type="Pfam" id="PF00126">
    <property type="entry name" value="HTH_1"/>
    <property type="match status" value="1"/>
</dbReference>
<evidence type="ECO:0000313" key="7">
    <source>
        <dbReference type="EMBL" id="TSE31148.1"/>
    </source>
</evidence>
<protein>
    <submittedName>
        <fullName evidence="7">HTH-type transcriptional regulator CynR</fullName>
    </submittedName>
</protein>
<organism evidence="7 8">
    <name type="scientific">Tepidimonas thermarum</name>
    <dbReference type="NCBI Taxonomy" id="335431"/>
    <lineage>
        <taxon>Bacteria</taxon>
        <taxon>Pseudomonadati</taxon>
        <taxon>Pseudomonadota</taxon>
        <taxon>Betaproteobacteria</taxon>
        <taxon>Burkholderiales</taxon>
        <taxon>Tepidimonas</taxon>
    </lineage>
</organism>
<dbReference type="PANTHER" id="PTHR30293">
    <property type="entry name" value="TRANSCRIPTIONAL REGULATORY PROTEIN NAC-RELATED"/>
    <property type="match status" value="1"/>
</dbReference>
<accession>A0A554X5P2</accession>
<comment type="similarity">
    <text evidence="1">Belongs to the LysR transcriptional regulatory family.</text>
</comment>
<evidence type="ECO:0000256" key="5">
    <source>
        <dbReference type="ARBA" id="ARBA00023163"/>
    </source>
</evidence>
<keyword evidence="8" id="KW-1185">Reference proteome</keyword>
<dbReference type="SUPFAM" id="SSF46785">
    <property type="entry name" value="Winged helix' DNA-binding domain"/>
    <property type="match status" value="1"/>
</dbReference>
<dbReference type="SUPFAM" id="SSF53850">
    <property type="entry name" value="Periplasmic binding protein-like II"/>
    <property type="match status" value="1"/>
</dbReference>
<dbReference type="OrthoDB" id="8587114at2"/>
<keyword evidence="3" id="KW-0238">DNA-binding</keyword>
<feature type="domain" description="HTH lysR-type" evidence="6">
    <location>
        <begin position="1"/>
        <end position="58"/>
    </location>
</feature>
<evidence type="ECO:0000259" key="6">
    <source>
        <dbReference type="PROSITE" id="PS50931"/>
    </source>
</evidence>
<dbReference type="PANTHER" id="PTHR30293:SF0">
    <property type="entry name" value="NITROGEN ASSIMILATION REGULATORY PROTEIN NAC"/>
    <property type="match status" value="1"/>
</dbReference>
<dbReference type="PRINTS" id="PR00039">
    <property type="entry name" value="HTHLYSR"/>
</dbReference>
<evidence type="ECO:0000256" key="1">
    <source>
        <dbReference type="ARBA" id="ARBA00009437"/>
    </source>
</evidence>
<dbReference type="GO" id="GO:0003700">
    <property type="term" value="F:DNA-binding transcription factor activity"/>
    <property type="evidence" value="ECO:0007669"/>
    <property type="project" value="InterPro"/>
</dbReference>
<dbReference type="Proteomes" id="UP000318542">
    <property type="component" value="Unassembled WGS sequence"/>
</dbReference>
<gene>
    <name evidence="7" type="primary">cynR</name>
    <name evidence="7" type="ORF">Tther_00658</name>
</gene>
<proteinExistence type="inferred from homology"/>
<evidence type="ECO:0000256" key="4">
    <source>
        <dbReference type="ARBA" id="ARBA00023159"/>
    </source>
</evidence>
<dbReference type="InterPro" id="IPR036388">
    <property type="entry name" value="WH-like_DNA-bd_sf"/>
</dbReference>
<dbReference type="Pfam" id="PF03466">
    <property type="entry name" value="LysR_substrate"/>
    <property type="match status" value="1"/>
</dbReference>